<keyword evidence="4" id="KW-0732">Signal</keyword>
<dbReference type="GO" id="GO:0003755">
    <property type="term" value="F:peptidyl-prolyl cis-trans isomerase activity"/>
    <property type="evidence" value="ECO:0007669"/>
    <property type="project" value="UniProtKB-KW"/>
</dbReference>
<dbReference type="InterPro" id="IPR002130">
    <property type="entry name" value="Cyclophilin-type_PPIase_dom"/>
</dbReference>
<dbReference type="PROSITE" id="PS51257">
    <property type="entry name" value="PROKAR_LIPOPROTEIN"/>
    <property type="match status" value="1"/>
</dbReference>
<dbReference type="Gene3D" id="1.25.10.10">
    <property type="entry name" value="Leucine-rich Repeat Variant"/>
    <property type="match status" value="2"/>
</dbReference>
<feature type="chain" id="PRO_5012534273" description="peptidylprolyl isomerase" evidence="4">
    <location>
        <begin position="31"/>
        <end position="662"/>
    </location>
</feature>
<dbReference type="CDD" id="cd00317">
    <property type="entry name" value="cyclophilin"/>
    <property type="match status" value="1"/>
</dbReference>
<name>A0A238YE53_9BACT</name>
<organism evidence="6 7">
    <name type="scientific">Hymenobacter mucosus</name>
    <dbReference type="NCBI Taxonomy" id="1411120"/>
    <lineage>
        <taxon>Bacteria</taxon>
        <taxon>Pseudomonadati</taxon>
        <taxon>Bacteroidota</taxon>
        <taxon>Cytophagia</taxon>
        <taxon>Cytophagales</taxon>
        <taxon>Hymenobacteraceae</taxon>
        <taxon>Hymenobacter</taxon>
    </lineage>
</organism>
<protein>
    <recommendedName>
        <fullName evidence="1">peptidylprolyl isomerase</fullName>
        <ecNumber evidence="1">5.2.1.8</ecNumber>
    </recommendedName>
</protein>
<dbReference type="InterPro" id="IPR011989">
    <property type="entry name" value="ARM-like"/>
</dbReference>
<dbReference type="InterPro" id="IPR016024">
    <property type="entry name" value="ARM-type_fold"/>
</dbReference>
<dbReference type="Proteomes" id="UP000198310">
    <property type="component" value="Unassembled WGS sequence"/>
</dbReference>
<evidence type="ECO:0000313" key="6">
    <source>
        <dbReference type="EMBL" id="SNR69505.1"/>
    </source>
</evidence>
<evidence type="ECO:0000259" key="5">
    <source>
        <dbReference type="PROSITE" id="PS50072"/>
    </source>
</evidence>
<evidence type="ECO:0000256" key="1">
    <source>
        <dbReference type="ARBA" id="ARBA00013194"/>
    </source>
</evidence>
<dbReference type="InterPro" id="IPR029000">
    <property type="entry name" value="Cyclophilin-like_dom_sf"/>
</dbReference>
<sequence length="662" mass="71017">MNRTDFRRAAAVVALTGCATLLACSTQPPATTTTAKTPNKFAANATLRQIATAQDERNAAALLPFLAQPEVQYRREAALALASVQSKTATSALVARLQDDDASVRHAAAYALGQTADTTAEAALYQRINTETDATARRYELEALGRCTSRAGLGTLVRLPTVLATDTAALSGQAWGLYRAGLRGLTSEAAVSRLVQLLGSGNPVGARLAAANALARTRSLNLVPYAAAIGMAAQQDVNYAVRSGAATALGKAAAAPAVPAILATLTRRDPDYRVRVSALRAMNAAMYTQVKEAAWAALTDKNDQVALAAAEFFLAHATDESGTLFLEKANKITPWRVRATVLAAALHQPSPERAAIRGAVQERYAASTDFYEKGYLLKALGEDPAAFNFVKQATFTPNQPVVVGTYGLEALVAMRHQPDFPTSLHSEFAVVLRQGVLSHDVALMGIAAEAIRDPKLELRRLLPATDFLEQARDQLTLPRDLEAWQSLQQTIDFLRRRPATVTPVASAATHPINWTVVMDVPAGQRAVVRTSKGDITLRLLVEQAPGSVASFVELTRQGFYNGKNFHRVVPNFVAQGGCPRGDGWGSSDYNLRSEFADLRYGEGAVGLASAGKDTESCQWFITHAPTPHLDGRYTIFAQVVSGMDVVSRLDIGDRIDRVELVR</sequence>
<dbReference type="AlphaFoldDB" id="A0A238YE53"/>
<dbReference type="EC" id="5.2.1.8" evidence="1"/>
<evidence type="ECO:0000256" key="3">
    <source>
        <dbReference type="ARBA" id="ARBA00023235"/>
    </source>
</evidence>
<reference evidence="7" key="1">
    <citation type="submission" date="2017-06" db="EMBL/GenBank/DDBJ databases">
        <authorList>
            <person name="Varghese N."/>
            <person name="Submissions S."/>
        </authorList>
    </citation>
    <scope>NUCLEOTIDE SEQUENCE [LARGE SCALE GENOMIC DNA]</scope>
    <source>
        <strain evidence="7">DSM 28041</strain>
    </source>
</reference>
<dbReference type="PROSITE" id="PS50072">
    <property type="entry name" value="CSA_PPIASE_2"/>
    <property type="match status" value="1"/>
</dbReference>
<dbReference type="Pfam" id="PF13646">
    <property type="entry name" value="HEAT_2"/>
    <property type="match status" value="1"/>
</dbReference>
<proteinExistence type="predicted"/>
<feature type="domain" description="PPIase cyclophilin-type" evidence="5">
    <location>
        <begin position="533"/>
        <end position="650"/>
    </location>
</feature>
<dbReference type="SUPFAM" id="SSF48371">
    <property type="entry name" value="ARM repeat"/>
    <property type="match status" value="1"/>
</dbReference>
<accession>A0A238YE53</accession>
<dbReference type="InterPro" id="IPR044666">
    <property type="entry name" value="Cyclophilin_A-like"/>
</dbReference>
<evidence type="ECO:0000256" key="2">
    <source>
        <dbReference type="ARBA" id="ARBA00023110"/>
    </source>
</evidence>
<dbReference type="PRINTS" id="PR00153">
    <property type="entry name" value="CSAPPISMRASE"/>
</dbReference>
<dbReference type="Gene3D" id="2.40.100.10">
    <property type="entry name" value="Cyclophilin-like"/>
    <property type="match status" value="1"/>
</dbReference>
<dbReference type="EMBL" id="FZNS01000005">
    <property type="protein sequence ID" value="SNR69505.1"/>
    <property type="molecule type" value="Genomic_DNA"/>
</dbReference>
<evidence type="ECO:0000313" key="7">
    <source>
        <dbReference type="Proteomes" id="UP000198310"/>
    </source>
</evidence>
<dbReference type="SMART" id="SM00567">
    <property type="entry name" value="EZ_HEAT"/>
    <property type="match status" value="3"/>
</dbReference>
<gene>
    <name evidence="6" type="ORF">SAMN06269173_105179</name>
</gene>
<evidence type="ECO:0000256" key="4">
    <source>
        <dbReference type="SAM" id="SignalP"/>
    </source>
</evidence>
<dbReference type="PANTHER" id="PTHR45625">
    <property type="entry name" value="PEPTIDYL-PROLYL CIS-TRANS ISOMERASE-RELATED"/>
    <property type="match status" value="1"/>
</dbReference>
<keyword evidence="7" id="KW-1185">Reference proteome</keyword>
<dbReference type="Pfam" id="PF00160">
    <property type="entry name" value="Pro_isomerase"/>
    <property type="match status" value="1"/>
</dbReference>
<dbReference type="PANTHER" id="PTHR45625:SF4">
    <property type="entry name" value="PEPTIDYLPROLYL ISOMERASE DOMAIN AND WD REPEAT-CONTAINING PROTEIN 1"/>
    <property type="match status" value="1"/>
</dbReference>
<dbReference type="InterPro" id="IPR004155">
    <property type="entry name" value="PBS_lyase_HEAT"/>
</dbReference>
<keyword evidence="3 6" id="KW-0413">Isomerase</keyword>
<dbReference type="RefSeq" id="WP_089333026.1">
    <property type="nucleotide sequence ID" value="NZ_FZNS01000005.1"/>
</dbReference>
<keyword evidence="2" id="KW-0697">Rotamase</keyword>
<dbReference type="SUPFAM" id="SSF50891">
    <property type="entry name" value="Cyclophilin-like"/>
    <property type="match status" value="1"/>
</dbReference>
<feature type="signal peptide" evidence="4">
    <location>
        <begin position="1"/>
        <end position="30"/>
    </location>
</feature>